<sequence length="411" mass="46577">MSSNNLVWPLSLSDEMHFGFLPLAVGVVAVAKLCHWAYKAWFNPARLPPSPKKHWFWGNKDFLTQPYRHILLGTKYKKELGDIISVVSPMNTIVYLNTMELATEILEKQAAITSNRPRRVMMGEILGWDTSPALRQHDEVHKRMRRVLASALHPAAARSYASQHLDMTLGFLRNIAANPSSFLEYPNHTNGAFMIRLAYGYVPKKEKDPIVSLVHESVRYSTRSLTNYYLVNDFPLLKYVPDWFPGAEFKRFGKKGYEMRTRYANETFGMVFDQVKNGQVERPSYVSGLLEAKGGVNVSESDIDLIKWTATSLFTAGTTTTGSVVNSFFLIACLYPEVMKKAQDEIDSVVGRERIPNLQDRTSLPYTEAVVLEVMRFSPPVPLGVSHLATEDIEFRGYRIPKGTTINANIW</sequence>
<name>A0A8H2WES8_9AGAM</name>
<keyword evidence="5" id="KW-0479">Metal-binding</keyword>
<evidence type="ECO:0000256" key="4">
    <source>
        <dbReference type="ARBA" id="ARBA00022617"/>
    </source>
</evidence>
<dbReference type="InterPro" id="IPR001128">
    <property type="entry name" value="Cyt_P450"/>
</dbReference>
<evidence type="ECO:0000313" key="10">
    <source>
        <dbReference type="Proteomes" id="UP000663846"/>
    </source>
</evidence>
<evidence type="ECO:0000256" key="7">
    <source>
        <dbReference type="ARBA" id="ARBA00023004"/>
    </source>
</evidence>
<evidence type="ECO:0000256" key="8">
    <source>
        <dbReference type="ARBA" id="ARBA00023033"/>
    </source>
</evidence>
<reference evidence="9" key="1">
    <citation type="submission" date="2021-01" db="EMBL/GenBank/DDBJ databases">
        <authorList>
            <person name="Kaushik A."/>
        </authorList>
    </citation>
    <scope>NUCLEOTIDE SEQUENCE</scope>
    <source>
        <strain evidence="9">AG1-1C</strain>
    </source>
</reference>
<comment type="pathway">
    <text evidence="2">Secondary metabolite biosynthesis.</text>
</comment>
<dbReference type="Gene3D" id="1.10.630.10">
    <property type="entry name" value="Cytochrome P450"/>
    <property type="match status" value="1"/>
</dbReference>
<dbReference type="Pfam" id="PF00067">
    <property type="entry name" value="p450"/>
    <property type="match status" value="1"/>
</dbReference>
<keyword evidence="7" id="KW-0408">Iron</keyword>
<accession>A0A8H2WES8</accession>
<evidence type="ECO:0000256" key="2">
    <source>
        <dbReference type="ARBA" id="ARBA00005179"/>
    </source>
</evidence>
<evidence type="ECO:0008006" key="11">
    <source>
        <dbReference type="Google" id="ProtNLM"/>
    </source>
</evidence>
<dbReference type="InterPro" id="IPR002401">
    <property type="entry name" value="Cyt_P450_E_grp-I"/>
</dbReference>
<dbReference type="GO" id="GO:0020037">
    <property type="term" value="F:heme binding"/>
    <property type="evidence" value="ECO:0007669"/>
    <property type="project" value="InterPro"/>
</dbReference>
<dbReference type="Proteomes" id="UP000663846">
    <property type="component" value="Unassembled WGS sequence"/>
</dbReference>
<evidence type="ECO:0000313" key="9">
    <source>
        <dbReference type="EMBL" id="CAE6362717.1"/>
    </source>
</evidence>
<evidence type="ECO:0000256" key="3">
    <source>
        <dbReference type="ARBA" id="ARBA00010617"/>
    </source>
</evidence>
<dbReference type="OrthoDB" id="1937997at2759"/>
<comment type="cofactor">
    <cofactor evidence="1">
        <name>heme</name>
        <dbReference type="ChEBI" id="CHEBI:30413"/>
    </cofactor>
</comment>
<dbReference type="GO" id="GO:0005506">
    <property type="term" value="F:iron ion binding"/>
    <property type="evidence" value="ECO:0007669"/>
    <property type="project" value="InterPro"/>
</dbReference>
<keyword evidence="4" id="KW-0349">Heme</keyword>
<gene>
    <name evidence="9" type="ORF">RDB_LOCUS20430</name>
</gene>
<protein>
    <recommendedName>
        <fullName evidence="11">O-methylsterigmatocystin oxidoreductase</fullName>
    </recommendedName>
</protein>
<evidence type="ECO:0000256" key="6">
    <source>
        <dbReference type="ARBA" id="ARBA00023002"/>
    </source>
</evidence>
<organism evidence="9 10">
    <name type="scientific">Rhizoctonia solani</name>
    <dbReference type="NCBI Taxonomy" id="456999"/>
    <lineage>
        <taxon>Eukaryota</taxon>
        <taxon>Fungi</taxon>
        <taxon>Dikarya</taxon>
        <taxon>Basidiomycota</taxon>
        <taxon>Agaricomycotina</taxon>
        <taxon>Agaricomycetes</taxon>
        <taxon>Cantharellales</taxon>
        <taxon>Ceratobasidiaceae</taxon>
        <taxon>Rhizoctonia</taxon>
    </lineage>
</organism>
<evidence type="ECO:0000256" key="1">
    <source>
        <dbReference type="ARBA" id="ARBA00001971"/>
    </source>
</evidence>
<dbReference type="EMBL" id="CAJMWS010000101">
    <property type="protein sequence ID" value="CAE6362717.1"/>
    <property type="molecule type" value="Genomic_DNA"/>
</dbReference>
<dbReference type="InterPro" id="IPR036396">
    <property type="entry name" value="Cyt_P450_sf"/>
</dbReference>
<evidence type="ECO:0000256" key="5">
    <source>
        <dbReference type="ARBA" id="ARBA00022723"/>
    </source>
</evidence>
<dbReference type="SUPFAM" id="SSF48264">
    <property type="entry name" value="Cytochrome P450"/>
    <property type="match status" value="1"/>
</dbReference>
<dbReference type="InterPro" id="IPR050364">
    <property type="entry name" value="Cytochrome_P450_fung"/>
</dbReference>
<comment type="similarity">
    <text evidence="3">Belongs to the cytochrome P450 family.</text>
</comment>
<dbReference type="GO" id="GO:0016705">
    <property type="term" value="F:oxidoreductase activity, acting on paired donors, with incorporation or reduction of molecular oxygen"/>
    <property type="evidence" value="ECO:0007669"/>
    <property type="project" value="InterPro"/>
</dbReference>
<dbReference type="PANTHER" id="PTHR46300">
    <property type="entry name" value="P450, PUTATIVE (EUROFUNG)-RELATED-RELATED"/>
    <property type="match status" value="1"/>
</dbReference>
<dbReference type="AlphaFoldDB" id="A0A8H2WES8"/>
<comment type="caution">
    <text evidence="9">The sequence shown here is derived from an EMBL/GenBank/DDBJ whole genome shotgun (WGS) entry which is preliminary data.</text>
</comment>
<proteinExistence type="inferred from homology"/>
<keyword evidence="6" id="KW-0560">Oxidoreductase</keyword>
<dbReference type="PANTHER" id="PTHR46300:SF7">
    <property type="entry name" value="P450, PUTATIVE (EUROFUNG)-RELATED"/>
    <property type="match status" value="1"/>
</dbReference>
<dbReference type="PRINTS" id="PR00463">
    <property type="entry name" value="EP450I"/>
</dbReference>
<dbReference type="GO" id="GO:0004497">
    <property type="term" value="F:monooxygenase activity"/>
    <property type="evidence" value="ECO:0007669"/>
    <property type="project" value="UniProtKB-KW"/>
</dbReference>
<keyword evidence="8" id="KW-0503">Monooxygenase</keyword>